<keyword evidence="5 7" id="KW-0378">Hydrolase</keyword>
<comment type="caution">
    <text evidence="9">The sequence shown here is derived from an EMBL/GenBank/DDBJ whole genome shotgun (WGS) entry which is preliminary data.</text>
</comment>
<dbReference type="OrthoDB" id="9802248at2"/>
<reference evidence="9 10" key="1">
    <citation type="submission" date="2019-05" db="EMBL/GenBank/DDBJ databases">
        <title>Genome sequences of Thalassotalea litorea 1K03283.</title>
        <authorList>
            <person name="Zhang D."/>
        </authorList>
    </citation>
    <scope>NUCLEOTIDE SEQUENCE [LARGE SCALE GENOMIC DNA]</scope>
    <source>
        <strain evidence="9 10">MCCC 1K03283</strain>
    </source>
</reference>
<organism evidence="9 10">
    <name type="scientific">Thalassotalea litorea</name>
    <dbReference type="NCBI Taxonomy" id="2020715"/>
    <lineage>
        <taxon>Bacteria</taxon>
        <taxon>Pseudomonadati</taxon>
        <taxon>Pseudomonadota</taxon>
        <taxon>Gammaproteobacteria</taxon>
        <taxon>Alteromonadales</taxon>
        <taxon>Colwelliaceae</taxon>
        <taxon>Thalassotalea</taxon>
    </lineage>
</organism>
<dbReference type="HAMAP" id="MF_01374">
    <property type="entry name" value="Glyoxalase_2"/>
    <property type="match status" value="1"/>
</dbReference>
<comment type="catalytic activity">
    <reaction evidence="1 7">
        <text>an S-(2-hydroxyacyl)glutathione + H2O = a 2-hydroxy carboxylate + glutathione + H(+)</text>
        <dbReference type="Rhea" id="RHEA:21864"/>
        <dbReference type="ChEBI" id="CHEBI:15377"/>
        <dbReference type="ChEBI" id="CHEBI:15378"/>
        <dbReference type="ChEBI" id="CHEBI:57925"/>
        <dbReference type="ChEBI" id="CHEBI:58896"/>
        <dbReference type="ChEBI" id="CHEBI:71261"/>
        <dbReference type="EC" id="3.1.2.6"/>
    </reaction>
</comment>
<dbReference type="UniPathway" id="UPA00619">
    <property type="reaction ID" value="UER00676"/>
</dbReference>
<dbReference type="GO" id="GO:0046872">
    <property type="term" value="F:metal ion binding"/>
    <property type="evidence" value="ECO:0007669"/>
    <property type="project" value="UniProtKB-KW"/>
</dbReference>
<sequence length="265" mass="29314">MQVSAIPAFSDNYIWAIHATAPSQNLCALVDPGDAKVCLAFLQRENLQLASILITHHHRDHTGGVEQLLSYAKQRGWAVDVYGPAGEDIKHISHYVNEGDRVSLPYLDQSFSVIDVPGHTRGHIAYYNSFQDGTLFCGDTLFSGGCGRLFEGTAEQMLSSLNKLVALPGSTKVYCAHEYTQANLHFARTIEPENSQLIEYELKVQNLRNSDIATIPTSIATESQINPFLRSHTDTVKAQVQHLCGESYSSNVEVFAATRLLKDNF</sequence>
<dbReference type="PIRSF" id="PIRSF005457">
    <property type="entry name" value="Glx"/>
    <property type="match status" value="1"/>
</dbReference>
<dbReference type="Gene3D" id="3.60.15.10">
    <property type="entry name" value="Ribonuclease Z/Hydroxyacylglutathione hydrolase-like"/>
    <property type="match status" value="1"/>
</dbReference>
<keyword evidence="6 7" id="KW-0862">Zinc</keyword>
<dbReference type="InterPro" id="IPR001279">
    <property type="entry name" value="Metallo-B-lactamas"/>
</dbReference>
<dbReference type="CDD" id="cd07723">
    <property type="entry name" value="hydroxyacylglutathione_hydrolase_MBL-fold"/>
    <property type="match status" value="1"/>
</dbReference>
<evidence type="ECO:0000256" key="2">
    <source>
        <dbReference type="ARBA" id="ARBA00004963"/>
    </source>
</evidence>
<comment type="similarity">
    <text evidence="3 7">Belongs to the metallo-beta-lactamase superfamily. Glyoxalase II family.</text>
</comment>
<dbReference type="GO" id="GO:0004416">
    <property type="term" value="F:hydroxyacylglutathione hydrolase activity"/>
    <property type="evidence" value="ECO:0007669"/>
    <property type="project" value="UniProtKB-UniRule"/>
</dbReference>
<gene>
    <name evidence="7 9" type="primary">gloB</name>
    <name evidence="9" type="ORF">FE810_15675</name>
</gene>
<evidence type="ECO:0000313" key="10">
    <source>
        <dbReference type="Proteomes" id="UP000307790"/>
    </source>
</evidence>
<feature type="domain" description="Metallo-beta-lactamase" evidence="8">
    <location>
        <begin position="11"/>
        <end position="177"/>
    </location>
</feature>
<dbReference type="EMBL" id="VCBC01000019">
    <property type="protein sequence ID" value="TLU61109.1"/>
    <property type="molecule type" value="Genomic_DNA"/>
</dbReference>
<dbReference type="PANTHER" id="PTHR43705:SF1">
    <property type="entry name" value="HYDROXYACYLGLUTATHIONE HYDROLASE GLOB"/>
    <property type="match status" value="1"/>
</dbReference>
<dbReference type="InterPro" id="IPR017782">
    <property type="entry name" value="Hydroxyacylglutathione_Hdrlase"/>
</dbReference>
<dbReference type="InterPro" id="IPR050110">
    <property type="entry name" value="Glyoxalase_II_hydrolase"/>
</dbReference>
<comment type="pathway">
    <text evidence="2 7">Secondary metabolite metabolism; methylglyoxal degradation; (R)-lactate from methylglyoxal: step 2/2.</text>
</comment>
<feature type="binding site" evidence="7">
    <location>
        <position position="177"/>
    </location>
    <ligand>
        <name>Zn(2+)</name>
        <dbReference type="ChEBI" id="CHEBI:29105"/>
        <label>2</label>
    </ligand>
</feature>
<keyword evidence="10" id="KW-1185">Reference proteome</keyword>
<feature type="binding site" evidence="7">
    <location>
        <position position="56"/>
    </location>
    <ligand>
        <name>Zn(2+)</name>
        <dbReference type="ChEBI" id="CHEBI:29105"/>
        <label>1</label>
    </ligand>
</feature>
<feature type="binding site" evidence="7">
    <location>
        <position position="58"/>
    </location>
    <ligand>
        <name>Zn(2+)</name>
        <dbReference type="ChEBI" id="CHEBI:29105"/>
        <label>1</label>
    </ligand>
</feature>
<evidence type="ECO:0000256" key="4">
    <source>
        <dbReference type="ARBA" id="ARBA00022723"/>
    </source>
</evidence>
<evidence type="ECO:0000256" key="1">
    <source>
        <dbReference type="ARBA" id="ARBA00001623"/>
    </source>
</evidence>
<feature type="binding site" evidence="7">
    <location>
        <position position="139"/>
    </location>
    <ligand>
        <name>Zn(2+)</name>
        <dbReference type="ChEBI" id="CHEBI:29105"/>
        <label>1</label>
    </ligand>
</feature>
<keyword evidence="4 7" id="KW-0479">Metal-binding</keyword>
<dbReference type="PANTHER" id="PTHR43705">
    <property type="entry name" value="HYDROXYACYLGLUTATHIONE HYDROLASE"/>
    <property type="match status" value="1"/>
</dbReference>
<evidence type="ECO:0000256" key="3">
    <source>
        <dbReference type="ARBA" id="ARBA00006759"/>
    </source>
</evidence>
<feature type="binding site" evidence="7">
    <location>
        <position position="139"/>
    </location>
    <ligand>
        <name>Zn(2+)</name>
        <dbReference type="ChEBI" id="CHEBI:29105"/>
        <label>2</label>
    </ligand>
</feature>
<feature type="binding site" evidence="7">
    <location>
        <position position="61"/>
    </location>
    <ligand>
        <name>Zn(2+)</name>
        <dbReference type="ChEBI" id="CHEBI:29105"/>
        <label>2</label>
    </ligand>
</feature>
<dbReference type="InterPro" id="IPR036866">
    <property type="entry name" value="RibonucZ/Hydroxyglut_hydro"/>
</dbReference>
<dbReference type="SUPFAM" id="SSF56281">
    <property type="entry name" value="Metallo-hydrolase/oxidoreductase"/>
    <property type="match status" value="1"/>
</dbReference>
<comment type="function">
    <text evidence="7">Thiolesterase that catalyzes the hydrolysis of S-D-lactoyl-glutathione to form glutathione and D-lactic acid.</text>
</comment>
<dbReference type="AlphaFoldDB" id="A0A5R9IM77"/>
<dbReference type="EC" id="3.1.2.6" evidence="7"/>
<accession>A0A5R9IM77</accession>
<comment type="cofactor">
    <cofactor evidence="7">
        <name>Zn(2+)</name>
        <dbReference type="ChEBI" id="CHEBI:29105"/>
    </cofactor>
    <text evidence="7">Binds 2 Zn(2+) ions per subunit.</text>
</comment>
<dbReference type="Proteomes" id="UP000307790">
    <property type="component" value="Unassembled WGS sequence"/>
</dbReference>
<proteinExistence type="inferred from homology"/>
<dbReference type="NCBIfam" id="TIGR03413">
    <property type="entry name" value="GSH_gloB"/>
    <property type="match status" value="1"/>
</dbReference>
<feature type="binding site" evidence="7">
    <location>
        <position position="60"/>
    </location>
    <ligand>
        <name>Zn(2+)</name>
        <dbReference type="ChEBI" id="CHEBI:29105"/>
        <label>2</label>
    </ligand>
</feature>
<feature type="binding site" evidence="7">
    <location>
        <position position="119"/>
    </location>
    <ligand>
        <name>Zn(2+)</name>
        <dbReference type="ChEBI" id="CHEBI:29105"/>
        <label>1</label>
    </ligand>
</feature>
<dbReference type="Pfam" id="PF00753">
    <property type="entry name" value="Lactamase_B"/>
    <property type="match status" value="1"/>
</dbReference>
<dbReference type="RefSeq" id="WP_138321377.1">
    <property type="nucleotide sequence ID" value="NZ_VCBC01000019.1"/>
</dbReference>
<protein>
    <recommendedName>
        <fullName evidence="7">Hydroxyacylglutathione hydrolase</fullName>
        <ecNumber evidence="7">3.1.2.6</ecNumber>
    </recommendedName>
    <alternativeName>
        <fullName evidence="7">Glyoxalase II</fullName>
        <shortName evidence="7">Glx II</shortName>
    </alternativeName>
</protein>
<dbReference type="InterPro" id="IPR032282">
    <property type="entry name" value="HAGH_C"/>
</dbReference>
<evidence type="ECO:0000256" key="5">
    <source>
        <dbReference type="ARBA" id="ARBA00022801"/>
    </source>
</evidence>
<dbReference type="Pfam" id="PF16123">
    <property type="entry name" value="HAGH_C"/>
    <property type="match status" value="1"/>
</dbReference>
<comment type="subunit">
    <text evidence="7">Monomer.</text>
</comment>
<evidence type="ECO:0000259" key="8">
    <source>
        <dbReference type="SMART" id="SM00849"/>
    </source>
</evidence>
<evidence type="ECO:0000256" key="6">
    <source>
        <dbReference type="ARBA" id="ARBA00022833"/>
    </source>
</evidence>
<name>A0A5R9IM77_9GAMM</name>
<dbReference type="GO" id="GO:0019243">
    <property type="term" value="P:methylglyoxal catabolic process to D-lactate via S-lactoyl-glutathione"/>
    <property type="evidence" value="ECO:0007669"/>
    <property type="project" value="UniProtKB-UniRule"/>
</dbReference>
<evidence type="ECO:0000313" key="9">
    <source>
        <dbReference type="EMBL" id="TLU61109.1"/>
    </source>
</evidence>
<dbReference type="SMART" id="SM00849">
    <property type="entry name" value="Lactamase_B"/>
    <property type="match status" value="1"/>
</dbReference>
<evidence type="ECO:0000256" key="7">
    <source>
        <dbReference type="HAMAP-Rule" id="MF_01374"/>
    </source>
</evidence>
<dbReference type="InterPro" id="IPR035680">
    <property type="entry name" value="Clx_II_MBL"/>
</dbReference>